<comment type="subcellular location">
    <subcellularLocation>
        <location evidence="5">Cell inner membrane</location>
        <topology evidence="5">Multi-pass membrane protein</topology>
    </subcellularLocation>
</comment>
<dbReference type="NCBIfam" id="NF001323">
    <property type="entry name" value="PRK00259.1-1"/>
    <property type="match status" value="1"/>
</dbReference>
<feature type="transmembrane region" description="Helical" evidence="5">
    <location>
        <begin position="166"/>
        <end position="185"/>
    </location>
</feature>
<reference evidence="6" key="2">
    <citation type="submission" date="2020-09" db="EMBL/GenBank/DDBJ databases">
        <authorList>
            <person name="Sun Q."/>
            <person name="Zhou Y."/>
        </authorList>
    </citation>
    <scope>NUCLEOTIDE SEQUENCE</scope>
    <source>
        <strain evidence="6">CGMCC 1.15519</strain>
    </source>
</reference>
<organism evidence="6 7">
    <name type="scientific">Sandarakinorhabdus glacialis</name>
    <dbReference type="NCBI Taxonomy" id="1614636"/>
    <lineage>
        <taxon>Bacteria</taxon>
        <taxon>Pseudomonadati</taxon>
        <taxon>Pseudomonadota</taxon>
        <taxon>Alphaproteobacteria</taxon>
        <taxon>Sphingomonadales</taxon>
        <taxon>Sphingosinicellaceae</taxon>
        <taxon>Sandarakinorhabdus</taxon>
    </lineage>
</organism>
<keyword evidence="4 5" id="KW-0472">Membrane</keyword>
<comment type="caution">
    <text evidence="6">The sequence shown here is derived from an EMBL/GenBank/DDBJ whole genome shotgun (WGS) entry which is preliminary data.</text>
</comment>
<dbReference type="PANTHER" id="PTHR36917">
    <property type="entry name" value="INTRACELLULAR SEPTATION PROTEIN A-RELATED"/>
    <property type="match status" value="1"/>
</dbReference>
<name>A0A916ZT66_9SPHN</name>
<keyword evidence="3 5" id="KW-1133">Transmembrane helix</keyword>
<dbReference type="Proteomes" id="UP000635071">
    <property type="component" value="Unassembled WGS sequence"/>
</dbReference>
<dbReference type="EMBL" id="BMJM01000005">
    <property type="protein sequence ID" value="GGE11517.1"/>
    <property type="molecule type" value="Genomic_DNA"/>
</dbReference>
<evidence type="ECO:0000256" key="2">
    <source>
        <dbReference type="ARBA" id="ARBA00022692"/>
    </source>
</evidence>
<sequence>MSDLDPQTVTRPAMPALLKLAIDFGPLLVFFAANKFGGVFTATAAFMVAVLVAMSVSWWKVRHIPVMLLFTGAVVLVFGGLTLWLRDETFIKLKPSLIYAMFAGILLLGLARGRSYLKLVLGEALPPMSDAGWTKLTRNWALFFLVLLAANEVARQILTTDQWVNFKVWGVTGATFVFAMLQAPLLQRYGVKPEAEG</sequence>
<keyword evidence="7" id="KW-1185">Reference proteome</keyword>
<dbReference type="NCBIfam" id="TIGR00997">
    <property type="entry name" value="ispZ"/>
    <property type="match status" value="1"/>
</dbReference>
<reference evidence="6" key="1">
    <citation type="journal article" date="2014" name="Int. J. Syst. Evol. Microbiol.">
        <title>Complete genome sequence of Corynebacterium casei LMG S-19264T (=DSM 44701T), isolated from a smear-ripened cheese.</title>
        <authorList>
            <consortium name="US DOE Joint Genome Institute (JGI-PGF)"/>
            <person name="Walter F."/>
            <person name="Albersmeier A."/>
            <person name="Kalinowski J."/>
            <person name="Ruckert C."/>
        </authorList>
    </citation>
    <scope>NUCLEOTIDE SEQUENCE</scope>
    <source>
        <strain evidence="6">CGMCC 1.15519</strain>
    </source>
</reference>
<protein>
    <recommendedName>
        <fullName evidence="5">Inner membrane-spanning protein YciB</fullName>
    </recommendedName>
</protein>
<evidence type="ECO:0000313" key="7">
    <source>
        <dbReference type="Proteomes" id="UP000635071"/>
    </source>
</evidence>
<dbReference type="Pfam" id="PF04279">
    <property type="entry name" value="IspA"/>
    <property type="match status" value="1"/>
</dbReference>
<accession>A0A916ZT66</accession>
<dbReference type="InterPro" id="IPR006008">
    <property type="entry name" value="YciB"/>
</dbReference>
<comment type="function">
    <text evidence="5">Plays a role in cell envelope biogenesis, maintenance of cell envelope integrity and membrane homeostasis.</text>
</comment>
<feature type="transmembrane region" description="Helical" evidence="5">
    <location>
        <begin position="137"/>
        <end position="154"/>
    </location>
</feature>
<feature type="transmembrane region" description="Helical" evidence="5">
    <location>
        <begin position="64"/>
        <end position="85"/>
    </location>
</feature>
<feature type="transmembrane region" description="Helical" evidence="5">
    <location>
        <begin position="97"/>
        <end position="117"/>
    </location>
</feature>
<keyword evidence="5" id="KW-0997">Cell inner membrane</keyword>
<dbReference type="PANTHER" id="PTHR36917:SF1">
    <property type="entry name" value="INNER MEMBRANE-SPANNING PROTEIN YCIB"/>
    <property type="match status" value="1"/>
</dbReference>
<feature type="transmembrane region" description="Helical" evidence="5">
    <location>
        <begin position="39"/>
        <end position="58"/>
    </location>
</feature>
<evidence type="ECO:0000256" key="4">
    <source>
        <dbReference type="ARBA" id="ARBA00023136"/>
    </source>
</evidence>
<dbReference type="HAMAP" id="MF_00189">
    <property type="entry name" value="YciB"/>
    <property type="match status" value="1"/>
</dbReference>
<feature type="transmembrane region" description="Helical" evidence="5">
    <location>
        <begin position="12"/>
        <end position="32"/>
    </location>
</feature>
<evidence type="ECO:0000256" key="5">
    <source>
        <dbReference type="HAMAP-Rule" id="MF_00189"/>
    </source>
</evidence>
<dbReference type="GO" id="GO:0005886">
    <property type="term" value="C:plasma membrane"/>
    <property type="evidence" value="ECO:0007669"/>
    <property type="project" value="UniProtKB-SubCell"/>
</dbReference>
<proteinExistence type="inferred from homology"/>
<evidence type="ECO:0000313" key="6">
    <source>
        <dbReference type="EMBL" id="GGE11517.1"/>
    </source>
</evidence>
<keyword evidence="2 5" id="KW-0812">Transmembrane</keyword>
<evidence type="ECO:0000256" key="3">
    <source>
        <dbReference type="ARBA" id="ARBA00022989"/>
    </source>
</evidence>
<evidence type="ECO:0000256" key="1">
    <source>
        <dbReference type="ARBA" id="ARBA00022475"/>
    </source>
</evidence>
<dbReference type="AlphaFoldDB" id="A0A916ZT66"/>
<comment type="similarity">
    <text evidence="5">Belongs to the YciB family.</text>
</comment>
<keyword evidence="1 5" id="KW-1003">Cell membrane</keyword>
<dbReference type="RefSeq" id="WP_188762545.1">
    <property type="nucleotide sequence ID" value="NZ_BMJM01000005.1"/>
</dbReference>
<gene>
    <name evidence="5" type="primary">yciB</name>
    <name evidence="6" type="ORF">GCM10011529_17290</name>
</gene>